<feature type="domain" description="ABC transmembrane type-1" evidence="12">
    <location>
        <begin position="59"/>
        <end position="263"/>
    </location>
</feature>
<dbReference type="Proteomes" id="UP000309667">
    <property type="component" value="Unassembled WGS sequence"/>
</dbReference>
<comment type="subcellular location">
    <subcellularLocation>
        <location evidence="1">Cell inner membrane</location>
        <topology evidence="1">Multi-pass membrane protein</topology>
    </subcellularLocation>
    <subcellularLocation>
        <location evidence="11">Cell membrane</location>
        <topology evidence="11">Multi-pass membrane protein</topology>
    </subcellularLocation>
</comment>
<evidence type="ECO:0000256" key="10">
    <source>
        <dbReference type="ARBA" id="ARBA00023136"/>
    </source>
</evidence>
<feature type="transmembrane region" description="Helical" evidence="11">
    <location>
        <begin position="247"/>
        <end position="270"/>
    </location>
</feature>
<feature type="transmembrane region" description="Helical" evidence="11">
    <location>
        <begin position="62"/>
        <end position="84"/>
    </location>
</feature>
<dbReference type="PANTHER" id="PTHR30183">
    <property type="entry name" value="MOLYBDENUM TRANSPORT SYSTEM PERMEASE PROTEIN MODB"/>
    <property type="match status" value="1"/>
</dbReference>
<gene>
    <name evidence="13" type="primary">thiP</name>
    <name evidence="13" type="ORF">E9677_20465</name>
</gene>
<comment type="subunit">
    <text evidence="2">The complex is composed of two ATP-binding proteins (ThiQ), two transmembrane proteins (ThiP) and a solute-binding protein (ThiB).</text>
</comment>
<feature type="transmembrane region" description="Helical" evidence="11">
    <location>
        <begin position="96"/>
        <end position="118"/>
    </location>
</feature>
<dbReference type="CDD" id="cd06261">
    <property type="entry name" value="TM_PBP2"/>
    <property type="match status" value="2"/>
</dbReference>
<feature type="transmembrane region" description="Helical" evidence="11">
    <location>
        <begin position="291"/>
        <end position="316"/>
    </location>
</feature>
<dbReference type="NCBIfam" id="TIGR01253">
    <property type="entry name" value="thiP"/>
    <property type="match status" value="1"/>
</dbReference>
<dbReference type="InterPro" id="IPR000515">
    <property type="entry name" value="MetI-like"/>
</dbReference>
<comment type="caution">
    <text evidence="13">The sequence shown here is derived from an EMBL/GenBank/DDBJ whole genome shotgun (WGS) entry which is preliminary data.</text>
</comment>
<evidence type="ECO:0000313" key="14">
    <source>
        <dbReference type="Proteomes" id="UP000309667"/>
    </source>
</evidence>
<reference evidence="13 14" key="1">
    <citation type="submission" date="2019-04" db="EMBL/GenBank/DDBJ databases">
        <title>Genome sequence of strain 7209-2.</title>
        <authorList>
            <person name="Gao J."/>
            <person name="Sun J."/>
        </authorList>
    </citation>
    <scope>NUCLEOTIDE SEQUENCE [LARGE SCALE GENOMIC DNA]</scope>
    <source>
        <strain evidence="13 14">7209-2</strain>
    </source>
</reference>
<sequence>MIRPLHQSRRQRLPALAGGLVVLLVVAGFVGVALAALLAGRLSGGLLSAFADPVVRSVLSFTLWQAFLSTILSVGLALAVASALARQPDFPGRIWLIRLMAVPMGLPVLIGALGLIGIFGRSGIVNDVLTELGLAQPISIYGLTGILIAHVFFNLPLATRLMLSALERVPAEYWRMSASLGFSPLSTFRFIEWPVLARVIPGAAGLVFMLCVTSFTLVLIFGGGPAATTIEVAIYQALRFDFNPERAVSLALLQITVTGMILAGLSLLPAASDTGLTSGRRFPRFDGRRPLVRLADGLLLLLAALFLILPLGQVVVSGLQADLARLVSQAAFQQAALTSLGVALAAGLIATLLAYGVIAARAEIATTRAQNTGNRVFSLALASISSLVLLVPTSVLATGWFLALRPRGEIASFAPFVVTGINALMALPFAVRVLEPAFREHRARTGRLAESLGLSVAQRLRRVDWPVLKRPLLTALAFAMALSLGDLGAVALFGSENISTLPALIYARMGSYRSTDADGLALILGVICLVLALIGAPGTRETTNNRRERPDAR</sequence>
<evidence type="ECO:0000256" key="11">
    <source>
        <dbReference type="RuleBase" id="RU363032"/>
    </source>
</evidence>
<dbReference type="InterPro" id="IPR035906">
    <property type="entry name" value="MetI-like_sf"/>
</dbReference>
<dbReference type="RefSeq" id="WP_136559903.1">
    <property type="nucleotide sequence ID" value="NZ_STGT01000005.1"/>
</dbReference>
<keyword evidence="8" id="KW-0677">Repeat</keyword>
<keyword evidence="7 11" id="KW-0812">Transmembrane</keyword>
<feature type="transmembrane region" description="Helical" evidence="11">
    <location>
        <begin position="336"/>
        <end position="358"/>
    </location>
</feature>
<keyword evidence="4 11" id="KW-0813">Transport</keyword>
<evidence type="ECO:0000256" key="9">
    <source>
        <dbReference type="ARBA" id="ARBA00022989"/>
    </source>
</evidence>
<organism evidence="13 14">
    <name type="scientific">Rhizobium rhizophilum</name>
    <dbReference type="NCBI Taxonomy" id="1850373"/>
    <lineage>
        <taxon>Bacteria</taxon>
        <taxon>Pseudomonadati</taxon>
        <taxon>Pseudomonadota</taxon>
        <taxon>Alphaproteobacteria</taxon>
        <taxon>Hyphomicrobiales</taxon>
        <taxon>Rhizobiaceae</taxon>
        <taxon>Rhizobium/Agrobacterium group</taxon>
        <taxon>Rhizobium</taxon>
    </lineage>
</organism>
<feature type="transmembrane region" description="Helical" evidence="11">
    <location>
        <begin position="472"/>
        <end position="494"/>
    </location>
</feature>
<protein>
    <recommendedName>
        <fullName evidence="3">Thiamine transport system permease protein ThiP</fullName>
    </recommendedName>
</protein>
<feature type="domain" description="ABC transmembrane type-1" evidence="12">
    <location>
        <begin position="336"/>
        <end position="535"/>
    </location>
</feature>
<feature type="transmembrane region" description="Helical" evidence="11">
    <location>
        <begin position="199"/>
        <end position="227"/>
    </location>
</feature>
<accession>A0ABY2QSB2</accession>
<evidence type="ECO:0000256" key="2">
    <source>
        <dbReference type="ARBA" id="ARBA00011650"/>
    </source>
</evidence>
<evidence type="ECO:0000256" key="1">
    <source>
        <dbReference type="ARBA" id="ARBA00004429"/>
    </source>
</evidence>
<evidence type="ECO:0000256" key="4">
    <source>
        <dbReference type="ARBA" id="ARBA00022448"/>
    </source>
</evidence>
<keyword evidence="14" id="KW-1185">Reference proteome</keyword>
<feature type="transmembrane region" description="Helical" evidence="11">
    <location>
        <begin position="20"/>
        <end position="42"/>
    </location>
</feature>
<proteinExistence type="inferred from homology"/>
<keyword evidence="9 11" id="KW-1133">Transmembrane helix</keyword>
<evidence type="ECO:0000259" key="12">
    <source>
        <dbReference type="PROSITE" id="PS50928"/>
    </source>
</evidence>
<feature type="transmembrane region" description="Helical" evidence="11">
    <location>
        <begin position="379"/>
        <end position="404"/>
    </location>
</feature>
<feature type="transmembrane region" description="Helical" evidence="11">
    <location>
        <begin position="138"/>
        <end position="158"/>
    </location>
</feature>
<keyword evidence="10 11" id="KW-0472">Membrane</keyword>
<keyword evidence="6" id="KW-0997">Cell inner membrane</keyword>
<feature type="transmembrane region" description="Helical" evidence="11">
    <location>
        <begin position="519"/>
        <end position="539"/>
    </location>
</feature>
<evidence type="ECO:0000256" key="6">
    <source>
        <dbReference type="ARBA" id="ARBA00022519"/>
    </source>
</evidence>
<dbReference type="PROSITE" id="PS50928">
    <property type="entry name" value="ABC_TM1"/>
    <property type="match status" value="2"/>
</dbReference>
<evidence type="ECO:0000256" key="7">
    <source>
        <dbReference type="ARBA" id="ARBA00022692"/>
    </source>
</evidence>
<dbReference type="Pfam" id="PF00528">
    <property type="entry name" value="BPD_transp_1"/>
    <property type="match status" value="2"/>
</dbReference>
<evidence type="ECO:0000256" key="5">
    <source>
        <dbReference type="ARBA" id="ARBA00022475"/>
    </source>
</evidence>
<name>A0ABY2QSB2_9HYPH</name>
<dbReference type="SUPFAM" id="SSF161098">
    <property type="entry name" value="MetI-like"/>
    <property type="match status" value="2"/>
</dbReference>
<dbReference type="PANTHER" id="PTHR30183:SF9">
    <property type="entry name" value="THIAMINE TRANSPORT SYSTEM PERMEASE PROTEIN THIP"/>
    <property type="match status" value="1"/>
</dbReference>
<keyword evidence="5" id="KW-1003">Cell membrane</keyword>
<dbReference type="Gene3D" id="1.10.3720.10">
    <property type="entry name" value="MetI-like"/>
    <property type="match status" value="2"/>
</dbReference>
<evidence type="ECO:0000256" key="8">
    <source>
        <dbReference type="ARBA" id="ARBA00022737"/>
    </source>
</evidence>
<dbReference type="EMBL" id="STGT01000005">
    <property type="protein sequence ID" value="THV11866.1"/>
    <property type="molecule type" value="Genomic_DNA"/>
</dbReference>
<evidence type="ECO:0000313" key="13">
    <source>
        <dbReference type="EMBL" id="THV11866.1"/>
    </source>
</evidence>
<dbReference type="InterPro" id="IPR005947">
    <property type="entry name" value="ThiP_ABC_transpt"/>
</dbReference>
<feature type="transmembrane region" description="Helical" evidence="11">
    <location>
        <begin position="410"/>
        <end position="434"/>
    </location>
</feature>
<evidence type="ECO:0000256" key="3">
    <source>
        <dbReference type="ARBA" id="ARBA00016947"/>
    </source>
</evidence>
<comment type="similarity">
    <text evidence="11">Belongs to the binding-protein-dependent transport system permease family.</text>
</comment>